<evidence type="ECO:0000313" key="9">
    <source>
        <dbReference type="Proteomes" id="UP000245591"/>
    </source>
</evidence>
<feature type="compositionally biased region" description="Basic and acidic residues" evidence="7">
    <location>
        <begin position="98"/>
        <end position="107"/>
    </location>
</feature>
<feature type="region of interest" description="Disordered" evidence="7">
    <location>
        <begin position="98"/>
        <end position="125"/>
    </location>
</feature>
<accession>A0A2U1J6C3</accession>
<dbReference type="InterPro" id="IPR015943">
    <property type="entry name" value="WD40/YVTN_repeat-like_dom_sf"/>
</dbReference>
<keyword evidence="9" id="KW-1185">Reference proteome</keyword>
<keyword evidence="4" id="KW-0805">Transcription regulation</keyword>
<keyword evidence="5" id="KW-0804">Transcription</keyword>
<dbReference type="PROSITE" id="PS50294">
    <property type="entry name" value="WD_REPEATS_REGION"/>
    <property type="match status" value="1"/>
</dbReference>
<sequence length="468" mass="53554">MNTISIEENTAPAFKKQKLETVYSIDDSDNSDIEKDVQENRTAENDEKTDFEVPETQTHKEPTMEEIFDNFNLKRIVRENHGDPIKQICFNFVKPQNVKESEPKHEEMDCDEEKSEESDSVPTKTESFIVQTDIEFVYNQGQTHKDHEDSSNIILAISNQQVNVYDNEHCGDHLDIMSHFSAAQNDILLSACWVPAKSDSVFVTGYESGKTGIFSVAYSKEICTIEAHNDKVIDVQPHPTIPKLFLSVSLDGTTKLWDYEKNLCLCRFDYGASVSSFSKDGKYIATGSKNGEVRMWEIPDFMDFEESRNYPKIYTVEDSNLIYSGKKHYGSKNDCIRVLNGTILVKNIGGRFELFDIQSKDLIKSFNVPDNGESSCKFDVRQVNDENYVCVGNSSGSVYIFEVKTGRVVRKLSHKRSVRPVTSCVFSKSCRNLIYSNDSSFLWRYDYIDAKMMKKWESLSNSEDPKEH</sequence>
<evidence type="ECO:0000256" key="2">
    <source>
        <dbReference type="ARBA" id="ARBA00022574"/>
    </source>
</evidence>
<evidence type="ECO:0000256" key="4">
    <source>
        <dbReference type="ARBA" id="ARBA00023015"/>
    </source>
</evidence>
<feature type="compositionally biased region" description="Acidic residues" evidence="7">
    <location>
        <begin position="108"/>
        <end position="119"/>
    </location>
</feature>
<dbReference type="SUPFAM" id="SSF50978">
    <property type="entry name" value="WD40 repeat-like"/>
    <property type="match status" value="1"/>
</dbReference>
<dbReference type="PROSITE" id="PS50082">
    <property type="entry name" value="WD_REPEATS_2"/>
    <property type="match status" value="2"/>
</dbReference>
<dbReference type="InterPro" id="IPR051243">
    <property type="entry name" value="PcG_WD-repeat"/>
</dbReference>
<evidence type="ECO:0000256" key="7">
    <source>
        <dbReference type="SAM" id="MobiDB-lite"/>
    </source>
</evidence>
<dbReference type="PANTHER" id="PTHR10253">
    <property type="entry name" value="POLYCOMB PROTEIN"/>
    <property type="match status" value="1"/>
</dbReference>
<dbReference type="SMART" id="SM00320">
    <property type="entry name" value="WD40"/>
    <property type="match status" value="5"/>
</dbReference>
<evidence type="ECO:0000256" key="1">
    <source>
        <dbReference type="ARBA" id="ARBA00008075"/>
    </source>
</evidence>
<dbReference type="InterPro" id="IPR001680">
    <property type="entry name" value="WD40_rpt"/>
</dbReference>
<feature type="region of interest" description="Disordered" evidence="7">
    <location>
        <begin position="26"/>
        <end position="57"/>
    </location>
</feature>
<feature type="repeat" description="WD" evidence="6">
    <location>
        <begin position="276"/>
        <end position="298"/>
    </location>
</feature>
<dbReference type="Gene3D" id="2.130.10.10">
    <property type="entry name" value="YVTN repeat-like/Quinoprotein amine dehydrogenase"/>
    <property type="match status" value="1"/>
</dbReference>
<dbReference type="InterPro" id="IPR036322">
    <property type="entry name" value="WD40_repeat_dom_sf"/>
</dbReference>
<proteinExistence type="inferred from homology"/>
<evidence type="ECO:0000256" key="3">
    <source>
        <dbReference type="ARBA" id="ARBA00022737"/>
    </source>
</evidence>
<dbReference type="PROSITE" id="PS00678">
    <property type="entry name" value="WD_REPEATS_1"/>
    <property type="match status" value="1"/>
</dbReference>
<gene>
    <name evidence="8" type="ORF">BB558_003353</name>
</gene>
<comment type="similarity">
    <text evidence="1">Belongs to the WD repeat ESC family.</text>
</comment>
<name>A0A2U1J6C3_SMIAN</name>
<evidence type="ECO:0000256" key="6">
    <source>
        <dbReference type="PROSITE-ProRule" id="PRU00221"/>
    </source>
</evidence>
<keyword evidence="3" id="KW-0677">Repeat</keyword>
<evidence type="ECO:0000313" key="8">
    <source>
        <dbReference type="EMBL" id="PWA00595.1"/>
    </source>
</evidence>
<dbReference type="Proteomes" id="UP000245591">
    <property type="component" value="Unassembled WGS sequence"/>
</dbReference>
<feature type="compositionally biased region" description="Basic and acidic residues" evidence="7">
    <location>
        <begin position="32"/>
        <end position="57"/>
    </location>
</feature>
<feature type="repeat" description="WD" evidence="6">
    <location>
        <begin position="225"/>
        <end position="260"/>
    </location>
</feature>
<reference evidence="8 9" key="1">
    <citation type="journal article" date="2018" name="MBio">
        <title>Comparative Genomics Reveals the Core Gene Toolbox for the Fungus-Insect Symbiosis.</title>
        <authorList>
            <person name="Wang Y."/>
            <person name="Stata M."/>
            <person name="Wang W."/>
            <person name="Stajich J.E."/>
            <person name="White M.M."/>
            <person name="Moncalvo J.M."/>
        </authorList>
    </citation>
    <scope>NUCLEOTIDE SEQUENCE [LARGE SCALE GENOMIC DNA]</scope>
    <source>
        <strain evidence="8 9">AUS-126-30</strain>
    </source>
</reference>
<organism evidence="8 9">
    <name type="scientific">Smittium angustum</name>
    <dbReference type="NCBI Taxonomy" id="133377"/>
    <lineage>
        <taxon>Eukaryota</taxon>
        <taxon>Fungi</taxon>
        <taxon>Fungi incertae sedis</taxon>
        <taxon>Zoopagomycota</taxon>
        <taxon>Kickxellomycotina</taxon>
        <taxon>Harpellomycetes</taxon>
        <taxon>Harpellales</taxon>
        <taxon>Legeriomycetaceae</taxon>
        <taxon>Smittium</taxon>
    </lineage>
</organism>
<protein>
    <submittedName>
        <fullName evidence="8">Uncharacterized protein</fullName>
    </submittedName>
</protein>
<dbReference type="Pfam" id="PF00400">
    <property type="entry name" value="WD40"/>
    <property type="match status" value="2"/>
</dbReference>
<dbReference type="AlphaFoldDB" id="A0A2U1J6C3"/>
<keyword evidence="2 6" id="KW-0853">WD repeat</keyword>
<comment type="caution">
    <text evidence="8">The sequence shown here is derived from an EMBL/GenBank/DDBJ whole genome shotgun (WGS) entry which is preliminary data.</text>
</comment>
<dbReference type="EMBL" id="MBFU01000325">
    <property type="protein sequence ID" value="PWA00595.1"/>
    <property type="molecule type" value="Genomic_DNA"/>
</dbReference>
<evidence type="ECO:0000256" key="5">
    <source>
        <dbReference type="ARBA" id="ARBA00023163"/>
    </source>
</evidence>
<dbReference type="InterPro" id="IPR019775">
    <property type="entry name" value="WD40_repeat_CS"/>
</dbReference>